<proteinExistence type="predicted"/>
<feature type="compositionally biased region" description="Polar residues" evidence="2">
    <location>
        <begin position="528"/>
        <end position="537"/>
    </location>
</feature>
<accession>A0A1W1UK06</accession>
<evidence type="ECO:0000256" key="2">
    <source>
        <dbReference type="SAM" id="MobiDB-lite"/>
    </source>
</evidence>
<gene>
    <name evidence="3" type="ORF">SAMN05660772_01830</name>
</gene>
<dbReference type="Proteomes" id="UP000192408">
    <property type="component" value="Unassembled WGS sequence"/>
</dbReference>
<keyword evidence="4" id="KW-1185">Reference proteome</keyword>
<name>A0A1W1UK06_9PAST</name>
<keyword evidence="1" id="KW-0175">Coiled coil</keyword>
<dbReference type="RefSeq" id="WP_084256145.1">
    <property type="nucleotide sequence ID" value="NZ_FWWV01000006.1"/>
</dbReference>
<feature type="region of interest" description="Disordered" evidence="2">
    <location>
        <begin position="508"/>
        <end position="564"/>
    </location>
</feature>
<reference evidence="4" key="1">
    <citation type="submission" date="2017-04" db="EMBL/GenBank/DDBJ databases">
        <authorList>
            <person name="Varghese N."/>
            <person name="Submissions S."/>
        </authorList>
    </citation>
    <scope>NUCLEOTIDE SEQUENCE [LARGE SCALE GENOMIC DNA]</scope>
    <source>
        <strain evidence="4">DSM 23072</strain>
    </source>
</reference>
<evidence type="ECO:0000256" key="1">
    <source>
        <dbReference type="SAM" id="Coils"/>
    </source>
</evidence>
<dbReference type="EMBL" id="FWWV01000006">
    <property type="protein sequence ID" value="SMB81379.1"/>
    <property type="molecule type" value="Genomic_DNA"/>
</dbReference>
<dbReference type="SUPFAM" id="SSF50199">
    <property type="entry name" value="Staphylococcal nuclease"/>
    <property type="match status" value="1"/>
</dbReference>
<dbReference type="Gene3D" id="2.40.50.90">
    <property type="match status" value="1"/>
</dbReference>
<sequence length="2345" mass="258470">MNTKDRLADTIFIDGDTAIVNGRHIRISGIDTPEVAHGDKGWSISGYLAQTVAENTPQAVNINNKHGGYGRKLGTLQSNDGALTSNEKLIRAGIAAPMQYAGSLLPDDVRRATITRDMNRWMGRDDEDSEVRDLHSVHKKLNLLNGDAREMFGFDPYVHTPKSTSAKNTFTKSLARGVDQLQGSLYSATAAAGNFIGSASLQQWGEEGATYNELEQKYNPTKVGTLDDIHSIGDVGTYIVERLGEQLPGLAVDIGAAIATGGTSAALGTGWKLGLRAGAGASAFTQNTGDAYETMQQAGVEDAGGAALLTGGAMAALDVAGLEFGVKNMLKPLGIGKEVSKEVVDNTLKAKALSVGRDLTSGLALGGIVEGSTETLQELVKEGGVIAAGGDTDRLAPLGDRLIESFAAGAVVGGAFGGGGRAVSHAGKGLYERKQKRDAERKEQETLMAEANQTHAPGDETVQVNVDGNVFKGKASNYNPNLNIEDEQGFSNVAPSPMAEPATHAVTAQQNAVKETHEPAPQAATEPVSKNVTQSENIAFDDSYPDVERPAPEPLNDSVAARSQTWSDGIRNAVVKGKERLAQEEAAFAKEQAQAARAESALFPEPQPKAPVAKGWNNRNGYNVRRLIEHALRGDKTMPKALYKPIQDVVLEALSESEAANARYLINNGRVEQVVDIIDRVADNDEVQRGILQVVDSHVLEKQRAFDTKDIESKSAVAERRAARLRGEKVDYNAKLTPQEEQTALEHARSYRDRIEKEYGRADEFYFSDDDIPEPRRSENRTGKTYGANLEATVDDVMVESRLKRDQHGSESAKTSAIRTLQRAVVAGFADITPLTADAGNARANTDRVLSELNRAIKRKDARTVADITERYTRRYVNAPLLASVATTDAKTLDEFAATYAGGKYSPRAIQDKLSDAYLIDNFKHEVRYDDARRLDSDKMSRVHEKLNTAVDQSVEGKNVRNEKLGKDFVPQHERVVATPEDIAADEQRFKDESLHLLWSRDVARDGEGFGSVDENDKQDLADGVNIQSEKVKTRTDGFDVNNVARLEAVLSAVEDVAAGKKTEGDKLKVYRTYEALLDVLPDDIKTLKNDTRTNMPEFEPMVHAIRDGLSNVIERNAQQQKQRTTTALTKQMRQAAIGGGIRKLSADALRTAQEGREAVLDGTSAKLIEIAQQYLTPSNDEIQAMANSFGVTPTQAREVLSAIDHAVYRNAKRHPVSKHAERGTLTKREHQIASDIREKISDEQLLDNLTRGSNMVQLVNIVTETPQVKVGIDGIKTAVAKLNEAPVADMLPEQVIELLNDTGLLSDASVSADIKLDNINRIVDRYGYVGNGTPVSQVAELNYIDGSTRKINLVKLLKQIVVDNEKVYQGSPTQLLVSSVSDMMSVLTQYDGGGTRKFADVSEAFSNLPDSKIIYRVADGYVTMGDYRAVQKQILESNNLWTDARKIERARDEAFNNLKELLDSADSILGNRKDAKNARDRIRRDRKIVAENERLQAEVAAASNTLYTAVNKVARENGLAEVDANTDRVKRELADAPVSGGVVQDRDALDTELAGLEQRRNEIAVKTYENAEIKRLHAELDEKRKALSDWQKQRKEMPRESDPVVKRDMGAIVREALKLKNLEKLVDGVDDVFATYAELAEVLLSSDFVHEGRTIDKDEIDIARTHMHDLSEALKVTAEYLSNVVLNSRKAKLGIRSELIDGRTAGILKKRLGDIQQQYYQARRQVREMANDYKRNEELSQIFGDKTTLRSERDLVNKQSGVDVYDDGVPETTDPINSSFPERIAEKANRSPLEALADAKLVHKQRRATINLNMNHVSGGRHIIYRTVFDPIETLYVTEIVDGKVVAEHVVENPIDNFEKVNALVAQYNGVLALHFADKGVFKLQTSVDVHQMAEQSDTDAKYSLDAVKAYEKMTGLKDVELTEAEIISQLAQEFVKDLPKDFGKRTARVEVDNTITRVTDPNKVKRTRLSTTIALLHESGSNPVRERFYESVAGLLNKLNLPATHNIDIVFDSGATLADSRVESTVDPVDGRIRFDIVMPRLKDDANNRELVNWALALGHELGHVVLDNYRAAFDAGAVEIDTTAKFEELYANALKGDKLDVETFADSYAQNMVENLFYEGGNIDSKIRKTTLAGAIYTKFKRIGTQIAEIINTVLADFAKLTGRQQKVNTVEQKTFLNQITEQRAKYDEHLRAVNERLLGTQLRPPVRKGKAILAHIRAAANVLRPTIARIESVSPAAAKLFMNPKTGYVNIKTDLDKMIVGAERRRIFGTDSKRQQARTMERGYNDLVNGKANTPNAKKILQYLQAIEDLIGRTLDPNKIGAYGYRPKKVIEAIYLRHFSE</sequence>
<feature type="coiled-coil region" evidence="1">
    <location>
        <begin position="1547"/>
        <end position="1594"/>
    </location>
</feature>
<dbReference type="STRING" id="1122938.SAMN05660772_01830"/>
<organism evidence="3 4">
    <name type="scientific">Pasteurella testudinis DSM 23072</name>
    <dbReference type="NCBI Taxonomy" id="1122938"/>
    <lineage>
        <taxon>Bacteria</taxon>
        <taxon>Pseudomonadati</taxon>
        <taxon>Pseudomonadota</taxon>
        <taxon>Gammaproteobacteria</taxon>
        <taxon>Pasteurellales</taxon>
        <taxon>Pasteurellaceae</taxon>
        <taxon>Pasteurella</taxon>
    </lineage>
</organism>
<evidence type="ECO:0000313" key="4">
    <source>
        <dbReference type="Proteomes" id="UP000192408"/>
    </source>
</evidence>
<protein>
    <submittedName>
        <fullName evidence="3">Uncharacterized protein</fullName>
    </submittedName>
</protein>
<dbReference type="InterPro" id="IPR035437">
    <property type="entry name" value="SNase_OB-fold_sf"/>
</dbReference>
<evidence type="ECO:0000313" key="3">
    <source>
        <dbReference type="EMBL" id="SMB81379.1"/>
    </source>
</evidence>